<protein>
    <submittedName>
        <fullName evidence="1">Uncharacterized protein</fullName>
    </submittedName>
</protein>
<accession>A0A0E9SAI6</accession>
<reference evidence="1" key="1">
    <citation type="submission" date="2014-11" db="EMBL/GenBank/DDBJ databases">
        <authorList>
            <person name="Amaro Gonzalez C."/>
        </authorList>
    </citation>
    <scope>NUCLEOTIDE SEQUENCE</scope>
</reference>
<reference evidence="1" key="2">
    <citation type="journal article" date="2015" name="Fish Shellfish Immunol.">
        <title>Early steps in the European eel (Anguilla anguilla)-Vibrio vulnificus interaction in the gills: Role of the RtxA13 toxin.</title>
        <authorList>
            <person name="Callol A."/>
            <person name="Pajuelo D."/>
            <person name="Ebbesson L."/>
            <person name="Teles M."/>
            <person name="MacKenzie S."/>
            <person name="Amaro C."/>
        </authorList>
    </citation>
    <scope>NUCLEOTIDE SEQUENCE</scope>
</reference>
<proteinExistence type="predicted"/>
<dbReference type="EMBL" id="GBXM01070168">
    <property type="protein sequence ID" value="JAH38409.1"/>
    <property type="molecule type" value="Transcribed_RNA"/>
</dbReference>
<sequence>MERAAEASIQGMQQNYSLCTESSLFHIYSLKPNKGLRDPIHKAPYIWGILKLICLNSKRPG</sequence>
<name>A0A0E9SAI6_ANGAN</name>
<dbReference type="AlphaFoldDB" id="A0A0E9SAI6"/>
<organism evidence="1">
    <name type="scientific">Anguilla anguilla</name>
    <name type="common">European freshwater eel</name>
    <name type="synonym">Muraena anguilla</name>
    <dbReference type="NCBI Taxonomy" id="7936"/>
    <lineage>
        <taxon>Eukaryota</taxon>
        <taxon>Metazoa</taxon>
        <taxon>Chordata</taxon>
        <taxon>Craniata</taxon>
        <taxon>Vertebrata</taxon>
        <taxon>Euteleostomi</taxon>
        <taxon>Actinopterygii</taxon>
        <taxon>Neopterygii</taxon>
        <taxon>Teleostei</taxon>
        <taxon>Anguilliformes</taxon>
        <taxon>Anguillidae</taxon>
        <taxon>Anguilla</taxon>
    </lineage>
</organism>
<evidence type="ECO:0000313" key="1">
    <source>
        <dbReference type="EMBL" id="JAH38409.1"/>
    </source>
</evidence>